<evidence type="ECO:0000313" key="2">
    <source>
        <dbReference type="EMBL" id="KAK7590761.1"/>
    </source>
</evidence>
<evidence type="ECO:0000256" key="1">
    <source>
        <dbReference type="SAM" id="MobiDB-lite"/>
    </source>
</evidence>
<feature type="region of interest" description="Disordered" evidence="1">
    <location>
        <begin position="80"/>
        <end position="109"/>
    </location>
</feature>
<dbReference type="Proteomes" id="UP001367676">
    <property type="component" value="Unassembled WGS sequence"/>
</dbReference>
<name>A0AAN9Y3R4_9HEMI</name>
<dbReference type="EMBL" id="JBBCAQ010000022">
    <property type="protein sequence ID" value="KAK7590761.1"/>
    <property type="molecule type" value="Genomic_DNA"/>
</dbReference>
<evidence type="ECO:0000313" key="3">
    <source>
        <dbReference type="Proteomes" id="UP001367676"/>
    </source>
</evidence>
<protein>
    <submittedName>
        <fullName evidence="2">Uncharacterized protein</fullName>
    </submittedName>
</protein>
<accession>A0AAN9Y3R4</accession>
<gene>
    <name evidence="2" type="ORF">V9T40_002374</name>
</gene>
<reference evidence="2 3" key="1">
    <citation type="submission" date="2024-03" db="EMBL/GenBank/DDBJ databases">
        <title>Adaptation during the transition from Ophiocordyceps entomopathogen to insect associate is accompanied by gene loss and intensified selection.</title>
        <authorList>
            <person name="Ward C.M."/>
            <person name="Onetto C.A."/>
            <person name="Borneman A.R."/>
        </authorList>
    </citation>
    <scope>NUCLEOTIDE SEQUENCE [LARGE SCALE GENOMIC DNA]</scope>
    <source>
        <strain evidence="2">AWRI1</strain>
        <tissue evidence="2">Single Adult Female</tissue>
    </source>
</reference>
<dbReference type="AlphaFoldDB" id="A0AAN9Y3R4"/>
<sequence length="109" mass="12172">MIPVRRRRTEEMATLQVVAQAAEIMLVANLTITVLVDRFLGGHTIPGLKLMSNAIGLFKYISSNHQSVCITIGKNQHVNSAEKVEEENIPDLSIKTAKPKEDEERECKN</sequence>
<feature type="compositionally biased region" description="Basic and acidic residues" evidence="1">
    <location>
        <begin position="98"/>
        <end position="109"/>
    </location>
</feature>
<organism evidence="2 3">
    <name type="scientific">Parthenolecanium corni</name>
    <dbReference type="NCBI Taxonomy" id="536013"/>
    <lineage>
        <taxon>Eukaryota</taxon>
        <taxon>Metazoa</taxon>
        <taxon>Ecdysozoa</taxon>
        <taxon>Arthropoda</taxon>
        <taxon>Hexapoda</taxon>
        <taxon>Insecta</taxon>
        <taxon>Pterygota</taxon>
        <taxon>Neoptera</taxon>
        <taxon>Paraneoptera</taxon>
        <taxon>Hemiptera</taxon>
        <taxon>Sternorrhyncha</taxon>
        <taxon>Coccoidea</taxon>
        <taxon>Coccidae</taxon>
        <taxon>Parthenolecanium</taxon>
    </lineage>
</organism>
<comment type="caution">
    <text evidence="2">The sequence shown here is derived from an EMBL/GenBank/DDBJ whole genome shotgun (WGS) entry which is preliminary data.</text>
</comment>
<keyword evidence="3" id="KW-1185">Reference proteome</keyword>
<proteinExistence type="predicted"/>